<feature type="transmembrane region" description="Helical" evidence="7">
    <location>
        <begin position="36"/>
        <end position="53"/>
    </location>
</feature>
<comment type="similarity">
    <text evidence="2">Belongs to the LemA family.</text>
</comment>
<evidence type="ECO:0000256" key="7">
    <source>
        <dbReference type="SAM" id="Phobius"/>
    </source>
</evidence>
<dbReference type="RefSeq" id="WP_027332582.1">
    <property type="nucleotide sequence ID" value="NZ_LVLH01000046.1"/>
</dbReference>
<feature type="compositionally biased region" description="Polar residues" evidence="6">
    <location>
        <begin position="1"/>
        <end position="13"/>
    </location>
</feature>
<dbReference type="SUPFAM" id="SSF140478">
    <property type="entry name" value="LemA-like"/>
    <property type="match status" value="1"/>
</dbReference>
<dbReference type="AlphaFoldDB" id="A0A168R8J6"/>
<comment type="subcellular location">
    <subcellularLocation>
        <location evidence="1">Membrane</location>
        <topology evidence="1">Single-pass membrane protein</topology>
    </subcellularLocation>
</comment>
<evidence type="ECO:0000256" key="1">
    <source>
        <dbReference type="ARBA" id="ARBA00004167"/>
    </source>
</evidence>
<keyword evidence="4 7" id="KW-1133">Transmembrane helix</keyword>
<keyword evidence="3 7" id="KW-0812">Transmembrane</keyword>
<organism evidence="8 9">
    <name type="scientific">Mycoplasmopsis gallinarum</name>
    <dbReference type="NCBI Taxonomy" id="29557"/>
    <lineage>
        <taxon>Bacteria</taxon>
        <taxon>Bacillati</taxon>
        <taxon>Mycoplasmatota</taxon>
        <taxon>Mycoplasmoidales</taxon>
        <taxon>Metamycoplasmataceae</taxon>
        <taxon>Mycoplasmopsis</taxon>
    </lineage>
</organism>
<dbReference type="STRING" id="29557.MGALLINA_05620"/>
<dbReference type="Proteomes" id="UP000076983">
    <property type="component" value="Unassembled WGS sequence"/>
</dbReference>
<dbReference type="PANTHER" id="PTHR34478">
    <property type="entry name" value="PROTEIN LEMA"/>
    <property type="match status" value="1"/>
</dbReference>
<proteinExistence type="inferred from homology"/>
<sequence>MSNLFDQRNNQPNPEGYNPRPVNNYVKAQASGGEKFFYGIFAVFTLGIYPIKLKNRLNAMQNQVNTAASTIDTQVAKRTNIIISLTEAASSYLKHEREIFEEVAKFRGMMGQMQNAASATESAKIGNELNNGLTGFMSRLIAVSENYPDLKADKVVRDLMEQSVYLENEIAAARRLYNTYVNEFNTSITTFPTNVKAAKMNLSTLELFQAKASDYERPSTKLN</sequence>
<evidence type="ECO:0000256" key="4">
    <source>
        <dbReference type="ARBA" id="ARBA00022989"/>
    </source>
</evidence>
<dbReference type="EMBL" id="LVLH01000046">
    <property type="protein sequence ID" value="OAB48716.1"/>
    <property type="molecule type" value="Genomic_DNA"/>
</dbReference>
<dbReference type="PANTHER" id="PTHR34478:SF1">
    <property type="entry name" value="PROTEIN LEMA"/>
    <property type="match status" value="1"/>
</dbReference>
<evidence type="ECO:0000313" key="8">
    <source>
        <dbReference type="EMBL" id="OAB48716.1"/>
    </source>
</evidence>
<evidence type="ECO:0000256" key="2">
    <source>
        <dbReference type="ARBA" id="ARBA00008854"/>
    </source>
</evidence>
<evidence type="ECO:0000256" key="6">
    <source>
        <dbReference type="SAM" id="MobiDB-lite"/>
    </source>
</evidence>
<keyword evidence="5 7" id="KW-0472">Membrane</keyword>
<accession>A0A168R8J6</accession>
<protein>
    <submittedName>
        <fullName evidence="8">LemA family protein</fullName>
    </submittedName>
</protein>
<comment type="caution">
    <text evidence="8">The sequence shown here is derived from an EMBL/GenBank/DDBJ whole genome shotgun (WGS) entry which is preliminary data.</text>
</comment>
<dbReference type="InterPro" id="IPR007156">
    <property type="entry name" value="MamQ_LemA"/>
</dbReference>
<dbReference type="Gene3D" id="1.20.1440.20">
    <property type="entry name" value="LemA-like domain"/>
    <property type="match status" value="1"/>
</dbReference>
<name>A0A168R8J6_9BACT</name>
<dbReference type="InterPro" id="IPR023353">
    <property type="entry name" value="LemA-like_dom_sf"/>
</dbReference>
<reference evidence="8 9" key="1">
    <citation type="submission" date="2016-03" db="EMBL/GenBank/DDBJ databases">
        <title>Genome sequence of Mycoplasma gallinarum strain Mgn_IPT.</title>
        <authorList>
            <person name="Yacoub E."/>
            <person name="Sirand-Pugnet P."/>
            <person name="Barre A."/>
            <person name="Maurier F."/>
            <person name="Blanchard A."/>
            <person name="Ben Abdelmoumen B.M."/>
        </authorList>
    </citation>
    <scope>NUCLEOTIDE SEQUENCE [LARGE SCALE GENOMIC DNA]</scope>
    <source>
        <strain evidence="8 9">Mgn_IPT</strain>
    </source>
</reference>
<keyword evidence="9" id="KW-1185">Reference proteome</keyword>
<dbReference type="Pfam" id="PF04011">
    <property type="entry name" value="LemA"/>
    <property type="match status" value="1"/>
</dbReference>
<dbReference type="GO" id="GO:0016020">
    <property type="term" value="C:membrane"/>
    <property type="evidence" value="ECO:0007669"/>
    <property type="project" value="UniProtKB-SubCell"/>
</dbReference>
<dbReference type="OrthoDB" id="384498at2"/>
<evidence type="ECO:0000256" key="5">
    <source>
        <dbReference type="ARBA" id="ARBA00023136"/>
    </source>
</evidence>
<evidence type="ECO:0000313" key="9">
    <source>
        <dbReference type="Proteomes" id="UP000076983"/>
    </source>
</evidence>
<gene>
    <name evidence="8" type="ORF">MGALLINA_05620</name>
</gene>
<evidence type="ECO:0000256" key="3">
    <source>
        <dbReference type="ARBA" id="ARBA00022692"/>
    </source>
</evidence>
<dbReference type="PATRIC" id="fig|29557.3.peg.568"/>
<feature type="region of interest" description="Disordered" evidence="6">
    <location>
        <begin position="1"/>
        <end position="21"/>
    </location>
</feature>